<dbReference type="InterPro" id="IPR036259">
    <property type="entry name" value="MFS_trans_sf"/>
</dbReference>
<feature type="transmembrane region" description="Helical" evidence="5">
    <location>
        <begin position="51"/>
        <end position="76"/>
    </location>
</feature>
<organism evidence="7 8">
    <name type="scientific">Nonomuraea cypriaca</name>
    <dbReference type="NCBI Taxonomy" id="1187855"/>
    <lineage>
        <taxon>Bacteria</taxon>
        <taxon>Bacillati</taxon>
        <taxon>Actinomycetota</taxon>
        <taxon>Actinomycetes</taxon>
        <taxon>Streptosporangiales</taxon>
        <taxon>Streptosporangiaceae</taxon>
        <taxon>Nonomuraea</taxon>
    </lineage>
</organism>
<dbReference type="Proteomes" id="UP000605361">
    <property type="component" value="Unassembled WGS sequence"/>
</dbReference>
<sequence>MCNAPPATRLAGMLSRSLYLSMAPSVGGMFGFYLLVSVVPSYAATAGAGGLGAGLATGAMMLSTVLLELAVPYLLARLGYRRVVALGLVLLGAPALALPLSPTLGLVLAVCLLRGAGLGVLVVVGTALVADLVPAERRGEGLGVYGVAVGVPSVIGLPLGLWAAERFGHSPVFLVAGILPLLSLLTLAVVPTTRPVRADVGFARLGNLTAPIMIFATVTVATGVVVTFLPVAGDAGHASLALLAQSITTPLARWWAGRSSDRYGSRRLLLPALILTATGIALQVRLDSPVAVIIGMALFGIGFGIAQNVTLTLMFDRVPREQFGRASMLWNLAFDAGMGIGAVGFGLLAAYTGYPFGFAIVAALLLGTLPNARRDLRGHADSGDTHAASL</sequence>
<keyword evidence="3 5" id="KW-1133">Transmembrane helix</keyword>
<dbReference type="Gene3D" id="1.20.1250.20">
    <property type="entry name" value="MFS general substrate transporter like domains"/>
    <property type="match status" value="1"/>
</dbReference>
<feature type="transmembrane region" description="Helical" evidence="5">
    <location>
        <begin position="210"/>
        <end position="232"/>
    </location>
</feature>
<dbReference type="PANTHER" id="PTHR23531:SF1">
    <property type="entry name" value="QUINOLENE RESISTANCE PROTEIN NORA"/>
    <property type="match status" value="1"/>
</dbReference>
<dbReference type="AlphaFoldDB" id="A0A931F2H3"/>
<dbReference type="GO" id="GO:0022857">
    <property type="term" value="F:transmembrane transporter activity"/>
    <property type="evidence" value="ECO:0007669"/>
    <property type="project" value="InterPro"/>
</dbReference>
<comment type="subcellular location">
    <subcellularLocation>
        <location evidence="1">Cell membrane</location>
        <topology evidence="1">Multi-pass membrane protein</topology>
    </subcellularLocation>
</comment>
<feature type="transmembrane region" description="Helical" evidence="5">
    <location>
        <begin position="327"/>
        <end position="348"/>
    </location>
</feature>
<feature type="transmembrane region" description="Helical" evidence="5">
    <location>
        <begin position="142"/>
        <end position="164"/>
    </location>
</feature>
<accession>A0A931F2H3</accession>
<evidence type="ECO:0000313" key="7">
    <source>
        <dbReference type="EMBL" id="MBF8190687.1"/>
    </source>
</evidence>
<evidence type="ECO:0000256" key="3">
    <source>
        <dbReference type="ARBA" id="ARBA00022989"/>
    </source>
</evidence>
<feature type="transmembrane region" description="Helical" evidence="5">
    <location>
        <begin position="292"/>
        <end position="315"/>
    </location>
</feature>
<dbReference type="PANTHER" id="PTHR23531">
    <property type="entry name" value="QUINOLENE RESISTANCE PROTEIN NORA"/>
    <property type="match status" value="1"/>
</dbReference>
<evidence type="ECO:0000256" key="2">
    <source>
        <dbReference type="ARBA" id="ARBA00022692"/>
    </source>
</evidence>
<feature type="transmembrane region" description="Helical" evidence="5">
    <location>
        <begin position="18"/>
        <end position="39"/>
    </location>
</feature>
<dbReference type="PROSITE" id="PS50850">
    <property type="entry name" value="MFS"/>
    <property type="match status" value="1"/>
</dbReference>
<dbReference type="InterPro" id="IPR052714">
    <property type="entry name" value="MFS_Exporter"/>
</dbReference>
<name>A0A931F2H3_9ACTN</name>
<feature type="transmembrane region" description="Helical" evidence="5">
    <location>
        <begin position="354"/>
        <end position="372"/>
    </location>
</feature>
<proteinExistence type="predicted"/>
<evidence type="ECO:0000256" key="4">
    <source>
        <dbReference type="ARBA" id="ARBA00023136"/>
    </source>
</evidence>
<gene>
    <name evidence="7" type="ORF">ITP53_34245</name>
</gene>
<feature type="transmembrane region" description="Helical" evidence="5">
    <location>
        <begin position="170"/>
        <end position="190"/>
    </location>
</feature>
<evidence type="ECO:0000313" key="8">
    <source>
        <dbReference type="Proteomes" id="UP000605361"/>
    </source>
</evidence>
<keyword evidence="4 5" id="KW-0472">Membrane</keyword>
<keyword evidence="8" id="KW-1185">Reference proteome</keyword>
<dbReference type="EMBL" id="JADOGI010000131">
    <property type="protein sequence ID" value="MBF8190687.1"/>
    <property type="molecule type" value="Genomic_DNA"/>
</dbReference>
<feature type="transmembrane region" description="Helical" evidence="5">
    <location>
        <begin position="268"/>
        <end position="286"/>
    </location>
</feature>
<evidence type="ECO:0000256" key="1">
    <source>
        <dbReference type="ARBA" id="ARBA00004651"/>
    </source>
</evidence>
<dbReference type="Pfam" id="PF07690">
    <property type="entry name" value="MFS_1"/>
    <property type="match status" value="1"/>
</dbReference>
<evidence type="ECO:0000259" key="6">
    <source>
        <dbReference type="PROSITE" id="PS50850"/>
    </source>
</evidence>
<dbReference type="InterPro" id="IPR011701">
    <property type="entry name" value="MFS"/>
</dbReference>
<reference evidence="7" key="1">
    <citation type="submission" date="2020-11" db="EMBL/GenBank/DDBJ databases">
        <title>Whole-genome analyses of Nonomuraea sp. K274.</title>
        <authorList>
            <person name="Veyisoglu A."/>
        </authorList>
    </citation>
    <scope>NUCLEOTIDE SEQUENCE</scope>
    <source>
        <strain evidence="7">K274</strain>
    </source>
</reference>
<dbReference type="GO" id="GO:0005886">
    <property type="term" value="C:plasma membrane"/>
    <property type="evidence" value="ECO:0007669"/>
    <property type="project" value="UniProtKB-SubCell"/>
</dbReference>
<dbReference type="InterPro" id="IPR020846">
    <property type="entry name" value="MFS_dom"/>
</dbReference>
<evidence type="ECO:0000256" key="5">
    <source>
        <dbReference type="SAM" id="Phobius"/>
    </source>
</evidence>
<dbReference type="SUPFAM" id="SSF103473">
    <property type="entry name" value="MFS general substrate transporter"/>
    <property type="match status" value="1"/>
</dbReference>
<feature type="transmembrane region" description="Helical" evidence="5">
    <location>
        <begin position="106"/>
        <end position="130"/>
    </location>
</feature>
<feature type="transmembrane region" description="Helical" evidence="5">
    <location>
        <begin position="83"/>
        <end position="100"/>
    </location>
</feature>
<protein>
    <submittedName>
        <fullName evidence="7">MFS transporter</fullName>
    </submittedName>
</protein>
<comment type="caution">
    <text evidence="7">The sequence shown here is derived from an EMBL/GenBank/DDBJ whole genome shotgun (WGS) entry which is preliminary data.</text>
</comment>
<keyword evidence="2 5" id="KW-0812">Transmembrane</keyword>
<feature type="transmembrane region" description="Helical" evidence="5">
    <location>
        <begin position="238"/>
        <end position="256"/>
    </location>
</feature>
<feature type="domain" description="Major facilitator superfamily (MFS) profile" evidence="6">
    <location>
        <begin position="17"/>
        <end position="390"/>
    </location>
</feature>